<protein>
    <submittedName>
        <fullName evidence="2">Uncharacterized protein</fullName>
    </submittedName>
</protein>
<dbReference type="AlphaFoldDB" id="A0A2S0HYD9"/>
<keyword evidence="1" id="KW-0472">Membrane</keyword>
<evidence type="ECO:0000313" key="2">
    <source>
        <dbReference type="EMBL" id="AVI51679.1"/>
    </source>
</evidence>
<sequence>MKKLLKPACIGFYILMLLSFFVLGLFFAGAIDAGKNQGLAGGAIVLGYGVLFGGIAFVASFFIAYYLNVKIIKIINWVLLVLLLTTWSIKFYEFRQRDKLREEKNKEIEQRSKTPTKVAPSAMLRFPGKKRTIQVEGESLSEVSGMGFFTPNYYENPSLYFYGNLNLEKSLMDHTPYDSITFKRNKYNQYEIATAPPWLVPDHLKLDYDMLYFRIVSVTEEFVEVLVNTQNGQTSWVAKRAGNVVLWPDFLLRVHSVEFIPDKGGKVRSRDFEASGEVNTPYSFMKPLRIKSQWMEVLLINDNYEKVGKGWIQWKKDDKMLVMYNLLS</sequence>
<dbReference type="RefSeq" id="WP_105216919.1">
    <property type="nucleotide sequence ID" value="NZ_CP027062.1"/>
</dbReference>
<dbReference type="KEGG" id="aue:C5O00_11110"/>
<organism evidence="2 3">
    <name type="scientific">Pukyongia salina</name>
    <dbReference type="NCBI Taxonomy" id="2094025"/>
    <lineage>
        <taxon>Bacteria</taxon>
        <taxon>Pseudomonadati</taxon>
        <taxon>Bacteroidota</taxon>
        <taxon>Flavobacteriia</taxon>
        <taxon>Flavobacteriales</taxon>
        <taxon>Flavobacteriaceae</taxon>
        <taxon>Pukyongia</taxon>
    </lineage>
</organism>
<proteinExistence type="predicted"/>
<gene>
    <name evidence="2" type="ORF">C5O00_11110</name>
</gene>
<dbReference type="Proteomes" id="UP000238442">
    <property type="component" value="Chromosome"/>
</dbReference>
<keyword evidence="1" id="KW-0812">Transmembrane</keyword>
<feature type="transmembrane region" description="Helical" evidence="1">
    <location>
        <begin position="74"/>
        <end position="92"/>
    </location>
</feature>
<reference evidence="2 3" key="1">
    <citation type="submission" date="2018-02" db="EMBL/GenBank/DDBJ databases">
        <title>Genomic analysis of the strain RR4-38 isolated from a seawater recirculating aquaculture system.</title>
        <authorList>
            <person name="Kim Y.-S."/>
            <person name="Jang Y.H."/>
            <person name="Kim K.-H."/>
        </authorList>
    </citation>
    <scope>NUCLEOTIDE SEQUENCE [LARGE SCALE GENOMIC DNA]</scope>
    <source>
        <strain evidence="2 3">RR4-38</strain>
    </source>
</reference>
<accession>A0A2S0HYD9</accession>
<keyword evidence="3" id="KW-1185">Reference proteome</keyword>
<feature type="transmembrane region" description="Helical" evidence="1">
    <location>
        <begin position="12"/>
        <end position="31"/>
    </location>
</feature>
<keyword evidence="1" id="KW-1133">Transmembrane helix</keyword>
<dbReference type="EMBL" id="CP027062">
    <property type="protein sequence ID" value="AVI51679.1"/>
    <property type="molecule type" value="Genomic_DNA"/>
</dbReference>
<name>A0A2S0HYD9_9FLAO</name>
<dbReference type="OrthoDB" id="1435846at2"/>
<evidence type="ECO:0000313" key="3">
    <source>
        <dbReference type="Proteomes" id="UP000238442"/>
    </source>
</evidence>
<feature type="transmembrane region" description="Helical" evidence="1">
    <location>
        <begin position="43"/>
        <end position="67"/>
    </location>
</feature>
<evidence type="ECO:0000256" key="1">
    <source>
        <dbReference type="SAM" id="Phobius"/>
    </source>
</evidence>